<reference evidence="3" key="1">
    <citation type="submission" date="2016-05" db="EMBL/GenBank/DDBJ databases">
        <authorList>
            <person name="Holder M.E."/>
            <person name="Ajami N.J."/>
            <person name="Petrosino J.F."/>
        </authorList>
    </citation>
    <scope>NUCLEOTIDE SEQUENCE [LARGE SCALE GENOMIC DNA]</scope>
    <source>
        <strain evidence="3">ATCC 700696</strain>
    </source>
</reference>
<evidence type="ECO:0000313" key="2">
    <source>
        <dbReference type="EMBL" id="ASS37100.1"/>
    </source>
</evidence>
<evidence type="ECO:0000313" key="3">
    <source>
        <dbReference type="Proteomes" id="UP000214689"/>
    </source>
</evidence>
<dbReference type="EMBL" id="CP016199">
    <property type="protein sequence ID" value="ASS37100.1"/>
    <property type="molecule type" value="Genomic_DNA"/>
</dbReference>
<dbReference type="OrthoDB" id="2097272at2"/>
<keyword evidence="1" id="KW-0472">Membrane</keyword>
<sequence>MKKKLKIVTIFIISIAFGWFTYTNLYPAQNLRRYSVYYAHHMEHKDGTYPELAMVLDNLDLMRKPKKNNIDYRYDGRCIIYNFKYKADNNVPRLSRTNWSDDTVYCFVDNKYSSYYFDRAFEIKDGFSRTDTTYREVDVNAVDKDAVYHDLHKNFGFLVEANVNRKPLINMQKGFNKKYYKRFN</sequence>
<dbReference type="AlphaFoldDB" id="A0A223AQ60"/>
<keyword evidence="1" id="KW-0812">Transmembrane</keyword>
<keyword evidence="3" id="KW-1185">Reference proteome</keyword>
<keyword evidence="1" id="KW-1133">Transmembrane helix</keyword>
<feature type="transmembrane region" description="Helical" evidence="1">
    <location>
        <begin position="7"/>
        <end position="26"/>
    </location>
</feature>
<dbReference type="RefSeq" id="WP_094233315.1">
    <property type="nucleotide sequence ID" value="NZ_CP016199.1"/>
</dbReference>
<organism evidence="2 3">
    <name type="scientific">Mogibacterium pumilum</name>
    <dbReference type="NCBI Taxonomy" id="86332"/>
    <lineage>
        <taxon>Bacteria</taxon>
        <taxon>Bacillati</taxon>
        <taxon>Bacillota</taxon>
        <taxon>Clostridia</taxon>
        <taxon>Peptostreptococcales</taxon>
        <taxon>Anaerovoracaceae</taxon>
        <taxon>Mogibacterium</taxon>
    </lineage>
</organism>
<dbReference type="Proteomes" id="UP000214689">
    <property type="component" value="Chromosome"/>
</dbReference>
<evidence type="ECO:0000256" key="1">
    <source>
        <dbReference type="SAM" id="Phobius"/>
    </source>
</evidence>
<accession>A0A223AQ60</accession>
<protein>
    <submittedName>
        <fullName evidence="2">Uncharacterized protein</fullName>
    </submittedName>
</protein>
<proteinExistence type="predicted"/>
<name>A0A223AQ60_9FIRM</name>
<gene>
    <name evidence="2" type="ORF">AXF17_00490</name>
</gene>